<reference evidence="2" key="1">
    <citation type="journal article" date="2014" name="Insect Biochem. Mol. Biol.">
        <title>An insight into the sialome of the frog biting fly, Corethrella appendiculata.</title>
        <authorList>
            <person name="Ribeiro J.M.C."/>
            <person name="Chagas A.C."/>
            <person name="Pham V.M."/>
            <person name="Lounibos L.P."/>
            <person name="Calvo E."/>
        </authorList>
    </citation>
    <scope>NUCLEOTIDE SEQUENCE</scope>
    <source>
        <tissue evidence="2">Salivary glands</tissue>
    </source>
</reference>
<dbReference type="InterPro" id="IPR015897">
    <property type="entry name" value="CHK_kinase-like"/>
</dbReference>
<accession>U5ET31</accession>
<dbReference type="AlphaFoldDB" id="U5ET31"/>
<dbReference type="SUPFAM" id="SSF56112">
    <property type="entry name" value="Protein kinase-like (PK-like)"/>
    <property type="match status" value="1"/>
</dbReference>
<dbReference type="InterPro" id="IPR004119">
    <property type="entry name" value="EcKL"/>
</dbReference>
<dbReference type="EMBL" id="GANO01004556">
    <property type="protein sequence ID" value="JAB55315.1"/>
    <property type="molecule type" value="mRNA"/>
</dbReference>
<dbReference type="PANTHER" id="PTHR11012">
    <property type="entry name" value="PROTEIN KINASE-LIKE DOMAIN-CONTAINING"/>
    <property type="match status" value="1"/>
</dbReference>
<evidence type="ECO:0000259" key="1">
    <source>
        <dbReference type="SMART" id="SM00587"/>
    </source>
</evidence>
<sequence>LPNESAKIALNKILKNHFQSTDYQITNTSEASTKGDNYLGVLYRVQAADSETKQDKISIICKLPPQDEIRRKQFKARVSFLKEAEFYTDILPVFRQFQTDCGVNVENEGFYELPFCYRASTEENEEGIYMEDLKAQGFEMYDRAAELTYDRVELAMKALGKYHAISFAMKDLKPELFEKFKATKDILLENFLGDDNASMKSWMDHILSRPLTALEDPQDARIREKFIAYTKDKSLTDLYRESITNDDDQYFVVTHGDFWNNNMLFKMQDNKAVDVRLLDWQICKYASPITDLMYYFCSSISGEFRAKYFDKLMKCYYQSVADFIRKLGSDPEKIFSYKVFQEQLKRYGSFGLITASMMLPVLTTKSEDVPDLEEMSRKMENQEEVDIEFKAESTDHIYRKRMRDVVFDMDRLGYF</sequence>
<dbReference type="Gene3D" id="3.90.1200.10">
    <property type="match status" value="1"/>
</dbReference>
<dbReference type="SMART" id="SM00587">
    <property type="entry name" value="CHK"/>
    <property type="match status" value="1"/>
</dbReference>
<feature type="non-terminal residue" evidence="2">
    <location>
        <position position="1"/>
    </location>
</feature>
<name>U5ET31_9DIPT</name>
<dbReference type="PANTHER" id="PTHR11012:SF54">
    <property type="entry name" value="CHK KINASE-LIKE DOMAIN-CONTAINING PROTEIN"/>
    <property type="match status" value="1"/>
</dbReference>
<organism evidence="2">
    <name type="scientific">Corethrella appendiculata</name>
    <dbReference type="NCBI Taxonomy" id="1370023"/>
    <lineage>
        <taxon>Eukaryota</taxon>
        <taxon>Metazoa</taxon>
        <taxon>Ecdysozoa</taxon>
        <taxon>Arthropoda</taxon>
        <taxon>Hexapoda</taxon>
        <taxon>Insecta</taxon>
        <taxon>Pterygota</taxon>
        <taxon>Neoptera</taxon>
        <taxon>Endopterygota</taxon>
        <taxon>Diptera</taxon>
        <taxon>Nematocera</taxon>
        <taxon>Culicoidea</taxon>
        <taxon>Chaoboridae</taxon>
        <taxon>Corethrella</taxon>
    </lineage>
</organism>
<dbReference type="Pfam" id="PF02958">
    <property type="entry name" value="EcKL"/>
    <property type="match status" value="1"/>
</dbReference>
<feature type="domain" description="CHK kinase-like" evidence="1">
    <location>
        <begin position="128"/>
        <end position="326"/>
    </location>
</feature>
<proteinExistence type="evidence at transcript level"/>
<dbReference type="InterPro" id="IPR011009">
    <property type="entry name" value="Kinase-like_dom_sf"/>
</dbReference>
<evidence type="ECO:0000313" key="2">
    <source>
        <dbReference type="EMBL" id="JAB55315.1"/>
    </source>
</evidence>
<protein>
    <submittedName>
        <fullName evidence="2">Putative juvenile hormone-inducible protein</fullName>
    </submittedName>
</protein>